<dbReference type="EMBL" id="JYDL01000070">
    <property type="protein sequence ID" value="KRX18587.1"/>
    <property type="molecule type" value="Genomic_DNA"/>
</dbReference>
<proteinExistence type="predicted"/>
<comment type="caution">
    <text evidence="1">The sequence shown here is derived from an EMBL/GenBank/DDBJ whole genome shotgun (WGS) entry which is preliminary data.</text>
</comment>
<reference evidence="1 2" key="1">
    <citation type="submission" date="2015-01" db="EMBL/GenBank/DDBJ databases">
        <title>Evolution of Trichinella species and genotypes.</title>
        <authorList>
            <person name="Korhonen P.K."/>
            <person name="Edoardo P."/>
            <person name="Giuseppe L.R."/>
            <person name="Gasser R.B."/>
        </authorList>
    </citation>
    <scope>NUCLEOTIDE SEQUENCE [LARGE SCALE GENOMIC DNA]</scope>
    <source>
        <strain evidence="1">ISS37</strain>
    </source>
</reference>
<gene>
    <name evidence="1" type="ORF">T07_6873</name>
</gene>
<organism evidence="1 2">
    <name type="scientific">Trichinella nelsoni</name>
    <dbReference type="NCBI Taxonomy" id="6336"/>
    <lineage>
        <taxon>Eukaryota</taxon>
        <taxon>Metazoa</taxon>
        <taxon>Ecdysozoa</taxon>
        <taxon>Nematoda</taxon>
        <taxon>Enoplea</taxon>
        <taxon>Dorylaimia</taxon>
        <taxon>Trichinellida</taxon>
        <taxon>Trichinellidae</taxon>
        <taxon>Trichinella</taxon>
    </lineage>
</organism>
<evidence type="ECO:0000313" key="2">
    <source>
        <dbReference type="Proteomes" id="UP000054630"/>
    </source>
</evidence>
<dbReference type="AlphaFoldDB" id="A0A0V0RVX6"/>
<protein>
    <submittedName>
        <fullName evidence="1">Uncharacterized protein</fullName>
    </submittedName>
</protein>
<name>A0A0V0RVX6_9BILA</name>
<sequence length="79" mass="9249">MLGIRMKLVSVMRTVFMFGMATMKFSLKQVLLIFLIQLTFYSQFNEIITALFGYVNVRHKSKRKITKPTAETWNGEKIL</sequence>
<accession>A0A0V0RVX6</accession>
<dbReference type="Proteomes" id="UP000054630">
    <property type="component" value="Unassembled WGS sequence"/>
</dbReference>
<evidence type="ECO:0000313" key="1">
    <source>
        <dbReference type="EMBL" id="KRX18587.1"/>
    </source>
</evidence>
<keyword evidence="2" id="KW-1185">Reference proteome</keyword>